<reference evidence="1" key="1">
    <citation type="submission" date="2020-05" db="EMBL/GenBank/DDBJ databases">
        <title>Evolutionary and genomic comparisons of hybrid uninucleate and nonhybrid Rhizoctonia fungi.</title>
        <authorList>
            <person name="Li C."/>
            <person name="Chen X."/>
        </authorList>
    </citation>
    <scope>NUCLEOTIDE SEQUENCE</scope>
    <source>
        <strain evidence="1">AG-1 IA</strain>
    </source>
</reference>
<dbReference type="GeneID" id="67023821"/>
<dbReference type="Proteomes" id="UP000650533">
    <property type="component" value="Chromosome 16"/>
</dbReference>
<dbReference type="KEGG" id="rsx:RhiXN_01539"/>
<name>A0A8H8P7G7_9AGAM</name>
<evidence type="ECO:0000313" key="1">
    <source>
        <dbReference type="EMBL" id="QRW26944.1"/>
    </source>
</evidence>
<sequence>MAQHAPSGALAVDEKSVPGYEEPYPWWCRVPFVSLKPKAPPDSLETARRYLKTMLLGYRDLHSGGSTHSCPRVIAVLYKQLICINLATNEGPTSILLGYKMHLSGAEQH</sequence>
<proteinExistence type="predicted"/>
<evidence type="ECO:0000313" key="2">
    <source>
        <dbReference type="Proteomes" id="UP000650533"/>
    </source>
</evidence>
<dbReference type="EMBL" id="CP059673">
    <property type="protein sequence ID" value="QRW26944.1"/>
    <property type="molecule type" value="Genomic_DNA"/>
</dbReference>
<organism evidence="1 2">
    <name type="scientific">Rhizoctonia solani</name>
    <dbReference type="NCBI Taxonomy" id="456999"/>
    <lineage>
        <taxon>Eukaryota</taxon>
        <taxon>Fungi</taxon>
        <taxon>Dikarya</taxon>
        <taxon>Basidiomycota</taxon>
        <taxon>Agaricomycotina</taxon>
        <taxon>Agaricomycetes</taxon>
        <taxon>Cantharellales</taxon>
        <taxon>Ceratobasidiaceae</taxon>
        <taxon>Rhizoctonia</taxon>
    </lineage>
</organism>
<protein>
    <submittedName>
        <fullName evidence="1">Multidrug resistance-associated ABC transporter</fullName>
    </submittedName>
</protein>
<dbReference type="AlphaFoldDB" id="A0A8H8P7G7"/>
<gene>
    <name evidence="1" type="ORF">RhiXN_01539</name>
</gene>
<accession>A0A8H8P7G7</accession>
<dbReference type="RefSeq" id="XP_043187181.1">
    <property type="nucleotide sequence ID" value="XM_043321358.1"/>
</dbReference>